<dbReference type="Gene3D" id="1.50.10.10">
    <property type="match status" value="1"/>
</dbReference>
<sequence length="761" mass="88287">MASQSDLAEALEWFDSQLKDNIKFWMSNSIDNKNGGYYTCLSYRGEVYDTLKYCWLQGRQVWMLAKLYNETKEYHNHDILDAAIQGGEFLLKYVKVKDELRCYFIVTEDGKPVKLQRKPYTECFYTIGLIELYRATSNIKYEVAAEEMLQQLIHWICVDDSGLGMPALSGALPTRQLGYPMMLLNILTEFCGNEAEKREKYSEQFKWSVEAILKHDDGRWIHEYALESGGFPEGCQGRLSIPGHAIEAGWFLLQEALTKGDVELQDKAIRQFIKRPSEYGWDKEHGGFFYYLDCGINWFPTQLEWNMKLWWVHCEALIAYLMAYKVTSDDFYWDSFKATFDYVCSHFPEKMFGEWYGYLNREGKVNQDFKGGPFKGCFHVPRALFLCRKLLTEMTTKDNVRLLTLSRCCTTPRALSMSSIRQKRKGDDYYIQESKIPTLHFQASLPRLPIPELADSCSRYLSAVQPLVSESEFQTTQKLAKDFSKEGSDGSELQKRLMERDKMNKDSSFIADFWYDMYLKDRRSIVLNHNPFLTFNDDPRNPSQADRAAQIIFAAVRFRNSLSDGVLRPEVFHLNPEKSDKSWFNLLRFIPQSFSWYGAYMVNAFPLDMVQYKKLFGTTRLPYKERDELVTTSDSRHVIIMRNNHFYEMEVIQSDGSPLLITDIHAQLEAILQDSTPSPSHPLSLLPSLDRTDWAEARQLLVSDLQNALQLEKINSALFVLSLDDTTPTEPKEAMSVFLHNYGLNRLTALKHILQVLNLVS</sequence>
<dbReference type="FunFam" id="1.50.10.10:FF:000021">
    <property type="entry name" value="N-acylglucosamine 2-epimerase"/>
    <property type="match status" value="1"/>
</dbReference>
<dbReference type="EC" id="5.1.3.8" evidence="3"/>
<keyword evidence="5" id="KW-0413">Isomerase</keyword>
<evidence type="ECO:0000256" key="7">
    <source>
        <dbReference type="ARBA" id="ARBA00031608"/>
    </source>
</evidence>
<evidence type="ECO:0000256" key="10">
    <source>
        <dbReference type="ARBA" id="ARBA00034243"/>
    </source>
</evidence>
<evidence type="ECO:0000259" key="12">
    <source>
        <dbReference type="Pfam" id="PF00755"/>
    </source>
</evidence>
<evidence type="ECO:0000256" key="6">
    <source>
        <dbReference type="ARBA" id="ARBA00023315"/>
    </source>
</evidence>
<protein>
    <recommendedName>
        <fullName evidence="4">N-acylglucosamine 2-epimerase</fullName>
        <ecNumber evidence="3">5.1.3.8</ecNumber>
    </recommendedName>
    <alternativeName>
        <fullName evidence="9">GlcNAc 2-epimerase</fullName>
    </alternativeName>
    <alternativeName>
        <fullName evidence="7">N-acetyl-D-glucosamine 2-epimerase</fullName>
    </alternativeName>
    <alternativeName>
        <fullName evidence="8">Renin-binding protein</fullName>
    </alternativeName>
</protein>
<dbReference type="InterPro" id="IPR042572">
    <property type="entry name" value="Carn_acyl_trans_N"/>
</dbReference>
<dbReference type="InterPro" id="IPR012341">
    <property type="entry name" value="6hp_glycosidase-like_sf"/>
</dbReference>
<evidence type="ECO:0000256" key="9">
    <source>
        <dbReference type="ARBA" id="ARBA00033215"/>
    </source>
</evidence>
<dbReference type="InterPro" id="IPR042231">
    <property type="entry name" value="Cho/carn_acyl_trans_2"/>
</dbReference>
<dbReference type="EnsemblMetazoa" id="Aqu2.1.31956_001">
    <property type="protein sequence ID" value="Aqu2.1.31956_001"/>
    <property type="gene ID" value="Aqu2.1.31956"/>
</dbReference>
<dbReference type="SUPFAM" id="SSF48208">
    <property type="entry name" value="Six-hairpin glycosidases"/>
    <property type="match status" value="1"/>
</dbReference>
<keyword evidence="6" id="KW-0012">Acyltransferase</keyword>
<dbReference type="Gene3D" id="1.20.1280.180">
    <property type="match status" value="1"/>
</dbReference>
<dbReference type="InterPro" id="IPR010819">
    <property type="entry name" value="AGE/CE"/>
</dbReference>
<comment type="subunit">
    <text evidence="11">Homodimer. Forms a heterodimer with renin and inhibits its activity.</text>
</comment>
<dbReference type="FunFam" id="1.10.275.20:FF:000001">
    <property type="entry name" value="carnitine O-palmitoyltransferase 2, mitochondrial"/>
    <property type="match status" value="1"/>
</dbReference>
<evidence type="ECO:0000256" key="2">
    <source>
        <dbReference type="ARBA" id="ARBA00008558"/>
    </source>
</evidence>
<evidence type="ECO:0000313" key="13">
    <source>
        <dbReference type="EnsemblMetazoa" id="Aqu2.1.31956_001"/>
    </source>
</evidence>
<reference evidence="13" key="1">
    <citation type="submission" date="2017-05" db="UniProtKB">
        <authorList>
            <consortium name="EnsemblMetazoa"/>
        </authorList>
    </citation>
    <scope>IDENTIFICATION</scope>
</reference>
<dbReference type="Pfam" id="PF07221">
    <property type="entry name" value="GlcNAc_2-epim"/>
    <property type="match status" value="1"/>
</dbReference>
<evidence type="ECO:0000256" key="1">
    <source>
        <dbReference type="ARBA" id="ARBA00004878"/>
    </source>
</evidence>
<evidence type="ECO:0000256" key="11">
    <source>
        <dbReference type="ARBA" id="ARBA00046544"/>
    </source>
</evidence>
<dbReference type="GO" id="GO:0006635">
    <property type="term" value="P:fatty acid beta-oxidation"/>
    <property type="evidence" value="ECO:0007669"/>
    <property type="project" value="UniProtKB-UniPathway"/>
</dbReference>
<comment type="catalytic activity">
    <reaction evidence="10">
        <text>an N-acyl-D-glucosamine = an N-acyl-D-mannosamine</text>
        <dbReference type="Rhea" id="RHEA:19033"/>
        <dbReference type="ChEBI" id="CHEBI:16062"/>
        <dbReference type="ChEBI" id="CHEBI:17274"/>
        <dbReference type="EC" id="5.1.3.8"/>
    </reaction>
    <physiologicalReaction direction="left-to-right" evidence="10">
        <dbReference type="Rhea" id="RHEA:19034"/>
    </physiologicalReaction>
    <physiologicalReaction direction="right-to-left" evidence="10">
        <dbReference type="Rhea" id="RHEA:19035"/>
    </physiologicalReaction>
</comment>
<organism evidence="13">
    <name type="scientific">Amphimedon queenslandica</name>
    <name type="common">Sponge</name>
    <dbReference type="NCBI Taxonomy" id="400682"/>
    <lineage>
        <taxon>Eukaryota</taxon>
        <taxon>Metazoa</taxon>
        <taxon>Porifera</taxon>
        <taxon>Demospongiae</taxon>
        <taxon>Heteroscleromorpha</taxon>
        <taxon>Haplosclerida</taxon>
        <taxon>Niphatidae</taxon>
        <taxon>Amphimedon</taxon>
    </lineage>
</organism>
<dbReference type="GO" id="GO:0005975">
    <property type="term" value="P:carbohydrate metabolic process"/>
    <property type="evidence" value="ECO:0007669"/>
    <property type="project" value="InterPro"/>
</dbReference>
<keyword evidence="6" id="KW-0808">Transferase</keyword>
<dbReference type="GO" id="GO:0050121">
    <property type="term" value="F:N-acylglucosamine 2-epimerase activity"/>
    <property type="evidence" value="ECO:0007669"/>
    <property type="project" value="UniProtKB-EC"/>
</dbReference>
<evidence type="ECO:0000256" key="3">
    <source>
        <dbReference type="ARBA" id="ARBA00013176"/>
    </source>
</evidence>
<evidence type="ECO:0000256" key="5">
    <source>
        <dbReference type="ARBA" id="ARBA00023235"/>
    </source>
</evidence>
<dbReference type="PANTHER" id="PTHR15108">
    <property type="entry name" value="N-ACYLGLUCOSAMINE-2-EPIMERASE"/>
    <property type="match status" value="1"/>
</dbReference>
<evidence type="ECO:0000256" key="8">
    <source>
        <dbReference type="ARBA" id="ARBA00031909"/>
    </source>
</evidence>
<dbReference type="InterPro" id="IPR039551">
    <property type="entry name" value="Cho/carn_acyl_trans"/>
</dbReference>
<comment type="pathway">
    <text evidence="1">Amino-sugar metabolism; N-acetylneuraminate degradation.</text>
</comment>
<dbReference type="AlphaFoldDB" id="A0A1X7UWA6"/>
<dbReference type="InterPro" id="IPR008928">
    <property type="entry name" value="6-hairpin_glycosidase_sf"/>
</dbReference>
<comment type="similarity">
    <text evidence="2">Belongs to the N-acylglucosamine 2-epimerase family.</text>
</comment>
<dbReference type="Gene3D" id="1.10.275.20">
    <property type="entry name" value="Choline/Carnitine o-acyltransferase"/>
    <property type="match status" value="1"/>
</dbReference>
<name>A0A1X7UWA6_AMPQE</name>
<evidence type="ECO:0000256" key="4">
    <source>
        <dbReference type="ARBA" id="ARBA00014959"/>
    </source>
</evidence>
<dbReference type="UniPathway" id="UPA00659"/>
<accession>A0A1X7UWA6</accession>
<dbReference type="InParanoid" id="A0A1X7UWA6"/>
<dbReference type="STRING" id="400682.A0A1X7UWA6"/>
<dbReference type="GO" id="GO:0016746">
    <property type="term" value="F:acyltransferase activity"/>
    <property type="evidence" value="ECO:0007669"/>
    <property type="project" value="UniProtKB-KW"/>
</dbReference>
<dbReference type="eggNOG" id="KOG3719">
    <property type="taxonomic scope" value="Eukaryota"/>
</dbReference>
<dbReference type="Pfam" id="PF00755">
    <property type="entry name" value="Carn_acyltransf"/>
    <property type="match status" value="1"/>
</dbReference>
<feature type="domain" description="Choline/carnitine acyltransferase" evidence="12">
    <location>
        <begin position="448"/>
        <end position="746"/>
    </location>
</feature>
<dbReference type="SUPFAM" id="SSF52777">
    <property type="entry name" value="CoA-dependent acyltransferases"/>
    <property type="match status" value="1"/>
</dbReference>
<dbReference type="Gene3D" id="3.30.559.70">
    <property type="entry name" value="Choline/Carnitine o-acyltransferase, domain 2"/>
    <property type="match status" value="1"/>
</dbReference>
<dbReference type="OrthoDB" id="414129at2759"/>
<proteinExistence type="inferred from homology"/>